<proteinExistence type="predicted"/>
<evidence type="ECO:0000313" key="7">
    <source>
        <dbReference type="Proteomes" id="UP000078576"/>
    </source>
</evidence>
<reference evidence="7" key="1">
    <citation type="submission" date="2014-12" db="EMBL/GenBank/DDBJ databases">
        <title>Genome Sequence of Valsa Canker Pathogens Uncovers a Specific Adaption of Colonization on Woody Bark.</title>
        <authorList>
            <person name="Yin Z."/>
            <person name="Liu H."/>
            <person name="Gao X."/>
            <person name="Li Z."/>
            <person name="Song N."/>
            <person name="Ke X."/>
            <person name="Dai Q."/>
            <person name="Wu Y."/>
            <person name="Sun Y."/>
            <person name="Xu J.-R."/>
            <person name="Kang Z.K."/>
            <person name="Wang L."/>
            <person name="Huang L."/>
        </authorList>
    </citation>
    <scope>NUCLEOTIDE SEQUENCE [LARGE SCALE GENOMIC DNA]</scope>
    <source>
        <strain evidence="7">SXYL134</strain>
    </source>
</reference>
<dbReference type="InterPro" id="IPR059065">
    <property type="entry name" value="Ig_Tag1-like_4th"/>
</dbReference>
<dbReference type="AlphaFoldDB" id="A0A194UUM8"/>
<feature type="region of interest" description="Disordered" evidence="1">
    <location>
        <begin position="1"/>
        <end position="57"/>
    </location>
</feature>
<dbReference type="InterPro" id="IPR059066">
    <property type="entry name" value="Ig_Tag1-like_5th"/>
</dbReference>
<dbReference type="Gene3D" id="2.60.40.1820">
    <property type="match status" value="1"/>
</dbReference>
<feature type="domain" description="Tag1-like fifth Ig-like" evidence="5">
    <location>
        <begin position="718"/>
        <end position="829"/>
    </location>
</feature>
<feature type="domain" description="Tag1 C-terminal" evidence="3">
    <location>
        <begin position="442"/>
        <end position="555"/>
    </location>
</feature>
<dbReference type="InterPro" id="IPR055011">
    <property type="entry name" value="Tag1_C"/>
</dbReference>
<feature type="compositionally biased region" description="Basic residues" evidence="1">
    <location>
        <begin position="45"/>
        <end position="57"/>
    </location>
</feature>
<gene>
    <name evidence="6" type="ORF">VP1G_02652</name>
</gene>
<evidence type="ECO:0008006" key="8">
    <source>
        <dbReference type="Google" id="ProtNLM"/>
    </source>
</evidence>
<feature type="domain" description="Tag1-like fourth Ig-like" evidence="4">
    <location>
        <begin position="573"/>
        <end position="686"/>
    </location>
</feature>
<accession>A0A194UUM8</accession>
<keyword evidence="2" id="KW-1133">Transmembrane helix</keyword>
<evidence type="ECO:0000259" key="3">
    <source>
        <dbReference type="Pfam" id="PF22786"/>
    </source>
</evidence>
<dbReference type="Proteomes" id="UP000078576">
    <property type="component" value="Unassembled WGS sequence"/>
</dbReference>
<evidence type="ECO:0000259" key="5">
    <source>
        <dbReference type="Pfam" id="PF26153"/>
    </source>
</evidence>
<evidence type="ECO:0000259" key="4">
    <source>
        <dbReference type="Pfam" id="PF26150"/>
    </source>
</evidence>
<evidence type="ECO:0000256" key="1">
    <source>
        <dbReference type="SAM" id="MobiDB-lite"/>
    </source>
</evidence>
<dbReference type="GO" id="GO:0000329">
    <property type="term" value="C:fungal-type vacuole membrane"/>
    <property type="evidence" value="ECO:0007669"/>
    <property type="project" value="InterPro"/>
</dbReference>
<sequence>MTDSERSPLLSAEDASRSHNTEPGTESTPLLSGGRQADADGASVRSHRSNRSTTKPRPRWPSIIAMAILGLLTIAIIFGAFFVPSAVEEYAKEAAVLEPTALSLESITTNGVRARIQANFKLDKLRVENEHVRRVGSVTTWFVRKLSTDSTRVNVYLPEYGDILLGSLGLPPLTININGDNTVIDFVAELMPGEADSIRTIANEWLEGRLGRLRVQGKADITLRTGIIPLGTHAVSESLTFEASDVPGIPQYNITKVLFRDIDNHTVAADVSVHAENKYPVEVVVPPLAFEILVPNCGLNDPYILVAEALTDPVGIRPRQGVVANVHGVIRELPDSLTRVCPNSGSSPLDRFLKDYLGGKSATVFVQGKKRPGLGTPQWVDELLSQVIVPIPFPGRTFDSVIRNFSLTDAQFSLPDPLADPDEANPTVSGTINVIAGLPKEMNFGINVTRVRATADVFYEDRKLGVLDIRRWQAANSTRMDSGTDGPELKIISRIENAPLNVTDGDVLTDVLQALLFQGKMVQLDVKALVAVKVQTVLGTLVLKDVPAEGLIPVKPPLKGPNGPSTNPLNGLNPKVGNIMIMDTTPDSLEVRVLVNVTNPTPYAAHVPYVNVHILCNGSVIGEVTAKDLDITTGNNTNLIVTAKWDPSLGGAQAHNVARDLLSQYISGWNTSLSVRAHRDSFPSQPILGEALSRFNLTISTPRLHLPGDDDDTGGDGSKKGHFIRDATFHLLGSTATFTLVSPLKYNTVYIEHINATAFYRTDPVGRIIYEYPIAAPPGSSQTPKLPVDWSIGSGDTYDKIKKALGGSLKLDAKAVVGVKIGSWRETVWYEGQGIGASVRL</sequence>
<feature type="compositionally biased region" description="Polar residues" evidence="1">
    <location>
        <begin position="21"/>
        <end position="30"/>
    </location>
</feature>
<dbReference type="PANTHER" id="PTHR35895:SF3">
    <property type="entry name" value="PRE-RRNA PROCESSING PROTEIN"/>
    <property type="match status" value="1"/>
</dbReference>
<dbReference type="OrthoDB" id="5596576at2759"/>
<dbReference type="EMBL" id="KN714679">
    <property type="protein sequence ID" value="KUI55314.1"/>
    <property type="molecule type" value="Genomic_DNA"/>
</dbReference>
<dbReference type="Pfam" id="PF22786">
    <property type="entry name" value="Tag1_C"/>
    <property type="match status" value="1"/>
</dbReference>
<evidence type="ECO:0000256" key="2">
    <source>
        <dbReference type="SAM" id="Phobius"/>
    </source>
</evidence>
<dbReference type="PANTHER" id="PTHR35895">
    <property type="entry name" value="CHROMOSOME 16, WHOLE GENOME SHOTGUN SEQUENCE"/>
    <property type="match status" value="1"/>
</dbReference>
<evidence type="ECO:0000313" key="6">
    <source>
        <dbReference type="EMBL" id="KUI55314.1"/>
    </source>
</evidence>
<keyword evidence="2" id="KW-0472">Membrane</keyword>
<dbReference type="Pfam" id="PF26153">
    <property type="entry name" value="LEA-2L_5"/>
    <property type="match status" value="1"/>
</dbReference>
<dbReference type="Pfam" id="PF26174">
    <property type="entry name" value="LEA-2_1"/>
    <property type="match status" value="1"/>
</dbReference>
<protein>
    <recommendedName>
        <fullName evidence="8">Pre-rRNA processing protein</fullName>
    </recommendedName>
</protein>
<organism evidence="6 7">
    <name type="scientific">Cytospora mali</name>
    <name type="common">Apple Valsa canker fungus</name>
    <name type="synonym">Valsa mali</name>
    <dbReference type="NCBI Taxonomy" id="578113"/>
    <lineage>
        <taxon>Eukaryota</taxon>
        <taxon>Fungi</taxon>
        <taxon>Dikarya</taxon>
        <taxon>Ascomycota</taxon>
        <taxon>Pezizomycotina</taxon>
        <taxon>Sordariomycetes</taxon>
        <taxon>Sordariomycetidae</taxon>
        <taxon>Diaporthales</taxon>
        <taxon>Cytosporaceae</taxon>
        <taxon>Cytospora</taxon>
    </lineage>
</organism>
<dbReference type="Pfam" id="PF26150">
    <property type="entry name" value="LEA-2_4"/>
    <property type="match status" value="1"/>
</dbReference>
<feature type="transmembrane region" description="Helical" evidence="2">
    <location>
        <begin position="60"/>
        <end position="83"/>
    </location>
</feature>
<keyword evidence="7" id="KW-1185">Reference proteome</keyword>
<name>A0A194UUM8_CYTMA</name>
<dbReference type="InterPro" id="IPR046368">
    <property type="entry name" value="Tag1"/>
</dbReference>
<keyword evidence="2" id="KW-0812">Transmembrane</keyword>